<feature type="compositionally biased region" description="Low complexity" evidence="1">
    <location>
        <begin position="666"/>
        <end position="683"/>
    </location>
</feature>
<reference evidence="2 3" key="1">
    <citation type="journal article" date="2020" name="ISME J.">
        <title>Uncovering the hidden diversity of litter-decomposition mechanisms in mushroom-forming fungi.</title>
        <authorList>
            <person name="Floudas D."/>
            <person name="Bentzer J."/>
            <person name="Ahren D."/>
            <person name="Johansson T."/>
            <person name="Persson P."/>
            <person name="Tunlid A."/>
        </authorList>
    </citation>
    <scope>NUCLEOTIDE SEQUENCE [LARGE SCALE GENOMIC DNA]</scope>
    <source>
        <strain evidence="2 3">CBS 175.51</strain>
    </source>
</reference>
<dbReference type="OrthoDB" id="21648at2759"/>
<accession>A0A8H5C840</accession>
<feature type="compositionally biased region" description="Low complexity" evidence="1">
    <location>
        <begin position="489"/>
        <end position="501"/>
    </location>
</feature>
<dbReference type="EMBL" id="JAACJK010000057">
    <property type="protein sequence ID" value="KAF5336891.1"/>
    <property type="molecule type" value="Genomic_DNA"/>
</dbReference>
<gene>
    <name evidence="2" type="ORF">D9611_003424</name>
</gene>
<keyword evidence="3" id="KW-1185">Reference proteome</keyword>
<protein>
    <submittedName>
        <fullName evidence="2">Uncharacterized protein</fullName>
    </submittedName>
</protein>
<feature type="region of interest" description="Disordered" evidence="1">
    <location>
        <begin position="473"/>
        <end position="501"/>
    </location>
</feature>
<proteinExistence type="predicted"/>
<evidence type="ECO:0000256" key="1">
    <source>
        <dbReference type="SAM" id="MobiDB-lite"/>
    </source>
</evidence>
<comment type="caution">
    <text evidence="2">The sequence shown here is derived from an EMBL/GenBank/DDBJ whole genome shotgun (WGS) entry which is preliminary data.</text>
</comment>
<evidence type="ECO:0000313" key="3">
    <source>
        <dbReference type="Proteomes" id="UP000541558"/>
    </source>
</evidence>
<organism evidence="2 3">
    <name type="scientific">Ephemerocybe angulata</name>
    <dbReference type="NCBI Taxonomy" id="980116"/>
    <lineage>
        <taxon>Eukaryota</taxon>
        <taxon>Fungi</taxon>
        <taxon>Dikarya</taxon>
        <taxon>Basidiomycota</taxon>
        <taxon>Agaricomycotina</taxon>
        <taxon>Agaricomycetes</taxon>
        <taxon>Agaricomycetidae</taxon>
        <taxon>Agaricales</taxon>
        <taxon>Agaricineae</taxon>
        <taxon>Psathyrellaceae</taxon>
        <taxon>Ephemerocybe</taxon>
    </lineage>
</organism>
<feature type="region of interest" description="Disordered" evidence="1">
    <location>
        <begin position="1"/>
        <end position="51"/>
    </location>
</feature>
<evidence type="ECO:0000313" key="2">
    <source>
        <dbReference type="EMBL" id="KAF5336891.1"/>
    </source>
</evidence>
<dbReference type="AlphaFoldDB" id="A0A8H5C840"/>
<dbReference type="Proteomes" id="UP000541558">
    <property type="component" value="Unassembled WGS sequence"/>
</dbReference>
<feature type="compositionally biased region" description="Polar residues" evidence="1">
    <location>
        <begin position="479"/>
        <end position="488"/>
    </location>
</feature>
<name>A0A8H5C840_9AGAR</name>
<feature type="region of interest" description="Disordered" evidence="1">
    <location>
        <begin position="614"/>
        <end position="689"/>
    </location>
</feature>
<sequence length="689" mass="73811">MAEIMARATRSSTAQHLPAQKKRKRTSSLGPTSATKLQKTDDPTDDDQPTFLAPADATKILDVLELSDTQGLLDRVFPSGHAPDSLLSLRTLLERPAEHPLTAVKAAINHLFPISSLPRSRPSPAASQQLAFSNLALSLLEQASRNSVPVSLDKPDILEPTKAESPHSSPILARRKYALVQHLPSGDYWSSLSTQNPSSDIRNLSTGHAELVAIIPTACSTALDSVPTLGSLSSRPVAHTRQTIGQRRVTTGHFLDYGPYTSFAPCFDNVGGIVGQGQLSEVLYHRVQKKQEAEQRRRDQSQSDGFIQEITEEKEDIVMHATEVTPISDEDLNSLLPPEDAEALKDALGSLELENAVQTLLERNALALKRLGELQRHRLSSGNVKPVEEGSEEWETAQCIMDSIATLASLRPRTSGEEGAPLIPSPAVLRKLHRSLALEPSAGWYGTLPASRATALHDDSTIKVKSPTIAPAIPASTPVPNTAAPSSQTPAPTGYPGYTYNYGATQQQQQAYRPAAPTYAQYKPGQGNYYQPYIPATTQQSYYSQQSYGGTSNQQPYGSSGGQTYQYGSWYNQYQPTQNAAAATTAGTKPGTPTATAPAASYNAFFTGGTAANGAPASRPPAVGNTVSKAPVPQNAGTWSAPTYQAAASVPSHLRPAPSATPSPHPTTTYQQQGGYYQYQPQTSVAPSR</sequence>